<dbReference type="InterPro" id="IPR015943">
    <property type="entry name" value="WD40/YVTN_repeat-like_dom_sf"/>
</dbReference>
<evidence type="ECO:0000256" key="4">
    <source>
        <dbReference type="ARBA" id="ARBA00022801"/>
    </source>
</evidence>
<reference evidence="9" key="1">
    <citation type="submission" date="2014-08" db="EMBL/GenBank/DDBJ databases">
        <authorList>
            <person name="Sharma Rahul"/>
            <person name="Thines Marco"/>
        </authorList>
    </citation>
    <scope>NUCLEOTIDE SEQUENCE</scope>
</reference>
<feature type="region of interest" description="Disordered" evidence="8">
    <location>
        <begin position="41"/>
        <end position="68"/>
    </location>
</feature>
<dbReference type="InterPro" id="IPR001680">
    <property type="entry name" value="WD40_rpt"/>
</dbReference>
<evidence type="ECO:0000256" key="3">
    <source>
        <dbReference type="ARBA" id="ARBA00022737"/>
    </source>
</evidence>
<keyword evidence="3" id="KW-0677">Repeat</keyword>
<dbReference type="PANTHER" id="PTHR46042">
    <property type="entry name" value="DIPHTHINE METHYLTRANSFERASE"/>
    <property type="match status" value="1"/>
</dbReference>
<comment type="pathway">
    <text evidence="1">Protein modification; peptidyl-diphthamide biosynthesis.</text>
</comment>
<dbReference type="AlphaFoldDB" id="A0A0F7SLS4"/>
<dbReference type="InterPro" id="IPR036322">
    <property type="entry name" value="WD40_repeat_dom_sf"/>
</dbReference>
<organism evidence="9">
    <name type="scientific">Phaffia rhodozyma</name>
    <name type="common">Yeast</name>
    <name type="synonym">Xanthophyllomyces dendrorhous</name>
    <dbReference type="NCBI Taxonomy" id="264483"/>
    <lineage>
        <taxon>Eukaryota</taxon>
        <taxon>Fungi</taxon>
        <taxon>Dikarya</taxon>
        <taxon>Basidiomycota</taxon>
        <taxon>Agaricomycotina</taxon>
        <taxon>Tremellomycetes</taxon>
        <taxon>Cystofilobasidiales</taxon>
        <taxon>Mrakiaceae</taxon>
        <taxon>Phaffia</taxon>
    </lineage>
</organism>
<dbReference type="EC" id="3.1.1.97" evidence="6"/>
<comment type="catalytic activity">
    <reaction evidence="7">
        <text>diphthine methyl ester-[translation elongation factor 2] + H2O = diphthine-[translation elongation factor 2] + methanol + H(+)</text>
        <dbReference type="Rhea" id="RHEA:42656"/>
        <dbReference type="Rhea" id="RHEA-COMP:10172"/>
        <dbReference type="Rhea" id="RHEA-COMP:10173"/>
        <dbReference type="ChEBI" id="CHEBI:15377"/>
        <dbReference type="ChEBI" id="CHEBI:15378"/>
        <dbReference type="ChEBI" id="CHEBI:17790"/>
        <dbReference type="ChEBI" id="CHEBI:79005"/>
        <dbReference type="ChEBI" id="CHEBI:82696"/>
        <dbReference type="EC" id="3.1.1.97"/>
    </reaction>
</comment>
<dbReference type="InterPro" id="IPR052415">
    <property type="entry name" value="Diphthine_MTase"/>
</dbReference>
<dbReference type="EMBL" id="LN483142">
    <property type="protein sequence ID" value="CED83017.1"/>
    <property type="molecule type" value="Genomic_DNA"/>
</dbReference>
<evidence type="ECO:0000256" key="2">
    <source>
        <dbReference type="ARBA" id="ARBA00022574"/>
    </source>
</evidence>
<evidence type="ECO:0000256" key="8">
    <source>
        <dbReference type="SAM" id="MobiDB-lite"/>
    </source>
</evidence>
<dbReference type="SUPFAM" id="SSF50978">
    <property type="entry name" value="WD40 repeat-like"/>
    <property type="match status" value="1"/>
</dbReference>
<dbReference type="PANTHER" id="PTHR46042:SF1">
    <property type="entry name" value="DIPHTHINE METHYLTRANSFERASE"/>
    <property type="match status" value="1"/>
</dbReference>
<dbReference type="GO" id="GO:0061685">
    <property type="term" value="F:diphthine methylesterase activity"/>
    <property type="evidence" value="ECO:0007669"/>
    <property type="project" value="UniProtKB-EC"/>
</dbReference>
<dbReference type="SMART" id="SM00320">
    <property type="entry name" value="WD40"/>
    <property type="match status" value="2"/>
</dbReference>
<accession>A0A0F7SLS4</accession>
<keyword evidence="4" id="KW-0378">Hydrolase</keyword>
<dbReference type="Gene3D" id="2.130.10.10">
    <property type="entry name" value="YVTN repeat-like/Quinoprotein amine dehydrogenase"/>
    <property type="match status" value="1"/>
</dbReference>
<evidence type="ECO:0000256" key="5">
    <source>
        <dbReference type="ARBA" id="ARBA00038092"/>
    </source>
</evidence>
<evidence type="ECO:0000256" key="7">
    <source>
        <dbReference type="ARBA" id="ARBA00047551"/>
    </source>
</evidence>
<evidence type="ECO:0000313" key="9">
    <source>
        <dbReference type="EMBL" id="CED83017.1"/>
    </source>
</evidence>
<dbReference type="GO" id="GO:0005737">
    <property type="term" value="C:cytoplasm"/>
    <property type="evidence" value="ECO:0007669"/>
    <property type="project" value="TreeGrafter"/>
</dbReference>
<sequence length="375" mass="41724">MEASSLAYIDTVYSADSVEFSHRHPDIFAVGTYQLEKPVEQTAVKESNGSGDESDDGEPTRTPAAKRKGRCLVYRTDGQGMEELQRIEGPAILDMKWKPTSDPSEPSILGIADAEGRLVTHRWDDTLNKLVEVQTLQVTDPKTLVLSLDWSNRVNPASSASLITSLSSMELSHLKYTSTGELEVERTWKAHDFEPWVASWDGWNQNILYSGGDDCKLKAWDVRSAEDDQPIWTNKRFDAGVTCIQTSPHKPNLIAVGSYNETVTLLDPRYPLRPLVDPIPIGGGAWRIKWHPSQSRQNDLLVACMHDGFKVIRLDGSTVERTDQNDGEAEWKLQSLELLTRFDGHESLAYGVDWSSAAVEEGKEGSYASEVATSN</sequence>
<keyword evidence="2" id="KW-0853">WD repeat</keyword>
<name>A0A0F7SLS4_PHARH</name>
<dbReference type="GO" id="GO:0017183">
    <property type="term" value="P:protein histidyl modification to diphthamide"/>
    <property type="evidence" value="ECO:0007669"/>
    <property type="project" value="TreeGrafter"/>
</dbReference>
<protein>
    <recommendedName>
        <fullName evidence="6">methylated diphthine methylhydrolase</fullName>
        <ecNumber evidence="6">3.1.1.97</ecNumber>
    </recommendedName>
</protein>
<proteinExistence type="inferred from homology"/>
<evidence type="ECO:0000256" key="1">
    <source>
        <dbReference type="ARBA" id="ARBA00005156"/>
    </source>
</evidence>
<evidence type="ECO:0000256" key="6">
    <source>
        <dbReference type="ARBA" id="ARBA00039131"/>
    </source>
</evidence>
<comment type="similarity">
    <text evidence="5">Belongs to the DPH7 family.</text>
</comment>